<feature type="compositionally biased region" description="Basic and acidic residues" evidence="1">
    <location>
        <begin position="10"/>
        <end position="72"/>
    </location>
</feature>
<organism evidence="2 3">
    <name type="scientific">Armillaria ostoyae</name>
    <name type="common">Armillaria root rot fungus</name>
    <dbReference type="NCBI Taxonomy" id="47428"/>
    <lineage>
        <taxon>Eukaryota</taxon>
        <taxon>Fungi</taxon>
        <taxon>Dikarya</taxon>
        <taxon>Basidiomycota</taxon>
        <taxon>Agaricomycotina</taxon>
        <taxon>Agaricomycetes</taxon>
        <taxon>Agaricomycetidae</taxon>
        <taxon>Agaricales</taxon>
        <taxon>Marasmiineae</taxon>
        <taxon>Physalacriaceae</taxon>
        <taxon>Armillaria</taxon>
    </lineage>
</organism>
<evidence type="ECO:0000256" key="1">
    <source>
        <dbReference type="SAM" id="MobiDB-lite"/>
    </source>
</evidence>
<accession>A0A284RWA4</accession>
<reference evidence="3" key="1">
    <citation type="journal article" date="2017" name="Nat. Ecol. Evol.">
        <title>Genome expansion and lineage-specific genetic innovations in the forest pathogenic fungi Armillaria.</title>
        <authorList>
            <person name="Sipos G."/>
            <person name="Prasanna A.N."/>
            <person name="Walter M.C."/>
            <person name="O'Connor E."/>
            <person name="Balint B."/>
            <person name="Krizsan K."/>
            <person name="Kiss B."/>
            <person name="Hess J."/>
            <person name="Varga T."/>
            <person name="Slot J."/>
            <person name="Riley R."/>
            <person name="Boka B."/>
            <person name="Rigling D."/>
            <person name="Barry K."/>
            <person name="Lee J."/>
            <person name="Mihaltcheva S."/>
            <person name="LaButti K."/>
            <person name="Lipzen A."/>
            <person name="Waldron R."/>
            <person name="Moloney N.M."/>
            <person name="Sperisen C."/>
            <person name="Kredics L."/>
            <person name="Vagvoelgyi C."/>
            <person name="Patrignani A."/>
            <person name="Fitzpatrick D."/>
            <person name="Nagy I."/>
            <person name="Doyle S."/>
            <person name="Anderson J.B."/>
            <person name="Grigoriev I.V."/>
            <person name="Gueldener U."/>
            <person name="Muensterkoetter M."/>
            <person name="Nagy L.G."/>
        </authorList>
    </citation>
    <scope>NUCLEOTIDE SEQUENCE [LARGE SCALE GENOMIC DNA]</scope>
    <source>
        <strain evidence="3">C18/9</strain>
    </source>
</reference>
<sequence length="72" mass="8611">MARVAGGCQGEEKGKEEPMRREEAARRIAEAFAERERQERLETRRREEEERREKLEARRREEAALQREESAP</sequence>
<protein>
    <submittedName>
        <fullName evidence="2">Uncharacterized protein</fullName>
    </submittedName>
</protein>
<dbReference type="EMBL" id="FUEG01000018">
    <property type="protein sequence ID" value="SJL13033.1"/>
    <property type="molecule type" value="Genomic_DNA"/>
</dbReference>
<proteinExistence type="predicted"/>
<keyword evidence="3" id="KW-1185">Reference proteome</keyword>
<name>A0A284RWA4_ARMOS</name>
<gene>
    <name evidence="2" type="ORF">ARMOST_16469</name>
</gene>
<dbReference type="AlphaFoldDB" id="A0A284RWA4"/>
<evidence type="ECO:0000313" key="3">
    <source>
        <dbReference type="Proteomes" id="UP000219338"/>
    </source>
</evidence>
<feature type="region of interest" description="Disordered" evidence="1">
    <location>
        <begin position="1"/>
        <end position="72"/>
    </location>
</feature>
<evidence type="ECO:0000313" key="2">
    <source>
        <dbReference type="EMBL" id="SJL13033.1"/>
    </source>
</evidence>
<dbReference type="Proteomes" id="UP000219338">
    <property type="component" value="Unassembled WGS sequence"/>
</dbReference>